<keyword evidence="1" id="KW-1133">Transmembrane helix</keyword>
<dbReference type="Gene3D" id="3.30.70.1440">
    <property type="entry name" value="Multidrug efflux transporter AcrB pore domain"/>
    <property type="match status" value="1"/>
</dbReference>
<proteinExistence type="predicted"/>
<reference evidence="2" key="1">
    <citation type="submission" date="2018-05" db="EMBL/GenBank/DDBJ databases">
        <authorList>
            <person name="Lanie J.A."/>
            <person name="Ng W.-L."/>
            <person name="Kazmierczak K.M."/>
            <person name="Andrzejewski T.M."/>
            <person name="Davidsen T.M."/>
            <person name="Wayne K.J."/>
            <person name="Tettelin H."/>
            <person name="Glass J.I."/>
            <person name="Rusch D."/>
            <person name="Podicherti R."/>
            <person name="Tsui H.-C.T."/>
            <person name="Winkler M.E."/>
        </authorList>
    </citation>
    <scope>NUCLEOTIDE SEQUENCE</scope>
</reference>
<dbReference type="EMBL" id="UINC01062027">
    <property type="protein sequence ID" value="SVB88230.1"/>
    <property type="molecule type" value="Genomic_DNA"/>
</dbReference>
<evidence type="ECO:0000256" key="1">
    <source>
        <dbReference type="SAM" id="Phobius"/>
    </source>
</evidence>
<feature type="non-terminal residue" evidence="2">
    <location>
        <position position="1"/>
    </location>
</feature>
<keyword evidence="1" id="KW-0472">Membrane</keyword>
<dbReference type="PANTHER" id="PTHR32063">
    <property type="match status" value="1"/>
</dbReference>
<dbReference type="InterPro" id="IPR001036">
    <property type="entry name" value="Acrflvin-R"/>
</dbReference>
<protein>
    <recommendedName>
        <fullName evidence="3">SSD domain-containing protein</fullName>
    </recommendedName>
</protein>
<dbReference type="Gene3D" id="3.30.2090.10">
    <property type="entry name" value="Multidrug efflux transporter AcrB TolC docking domain, DN and DC subdomains"/>
    <property type="match status" value="1"/>
</dbReference>
<dbReference type="Gene3D" id="3.30.70.1430">
    <property type="entry name" value="Multidrug efflux transporter AcrB pore domain"/>
    <property type="match status" value="1"/>
</dbReference>
<feature type="transmembrane region" description="Helical" evidence="1">
    <location>
        <begin position="96"/>
        <end position="116"/>
    </location>
</feature>
<dbReference type="InterPro" id="IPR027463">
    <property type="entry name" value="AcrB_DN_DC_subdom"/>
</dbReference>
<dbReference type="GO" id="GO:0042910">
    <property type="term" value="F:xenobiotic transmembrane transporter activity"/>
    <property type="evidence" value="ECO:0007669"/>
    <property type="project" value="TreeGrafter"/>
</dbReference>
<sequence length="465" mass="49443">QSLGIATLIVIAVIYVFMTALRPTLILAVTIPIALAGTLAAIWLLGFSINILTLLALVLATGMIVDDAIVVVENIQRQRHLGKPPLAASVLGTRQVFFAVLATTATLVSVFLPIAFLPSVAGRLFSEFGFVLAIAVAISSFVALTLCPMLAARLPASWGAPGSGGPNLLTGLGHGIVKVYERLLDFTLGAPVLTLGFAILSALGAVIIFPTVDRELLPKEDRGAIIIYMQGPDGVGLDYMDRQSAKAEALLQPLVERGEVSNIFAIVGRWDLNRVYLLAPLTPWSERSRTQKEIAKSLRGPLKAIPGATARVSTPNSLNLRRSGGRLEFTLTGGNYAAIAAAADEFLAAIHNRLPNLDDPEIEYQQTQPQLSIKVDRQRAEDLGIAVEGITATLRAMVDGLEVAELNVNDRTIPVRIESAAGAINDPSDLQNLFVRASTGKLVPLSAFITLDEVGVAAELDRAGQ</sequence>
<dbReference type="SUPFAM" id="SSF82866">
    <property type="entry name" value="Multidrug efflux transporter AcrB transmembrane domain"/>
    <property type="match status" value="1"/>
</dbReference>
<feature type="transmembrane region" description="Helical" evidence="1">
    <location>
        <begin position="51"/>
        <end position="75"/>
    </location>
</feature>
<gene>
    <name evidence="2" type="ORF">METZ01_LOCUS241084</name>
</gene>
<dbReference type="Pfam" id="PF00873">
    <property type="entry name" value="ACR_tran"/>
    <property type="match status" value="1"/>
</dbReference>
<evidence type="ECO:0000313" key="2">
    <source>
        <dbReference type="EMBL" id="SVB88230.1"/>
    </source>
</evidence>
<feature type="non-terminal residue" evidence="2">
    <location>
        <position position="465"/>
    </location>
</feature>
<dbReference type="PANTHER" id="PTHR32063:SF14">
    <property type="entry name" value="BLL4319 PROTEIN"/>
    <property type="match status" value="1"/>
</dbReference>
<accession>A0A382HLP7</accession>
<dbReference type="PRINTS" id="PR00702">
    <property type="entry name" value="ACRIFLAVINRP"/>
</dbReference>
<feature type="transmembrane region" description="Helical" evidence="1">
    <location>
        <begin position="128"/>
        <end position="151"/>
    </location>
</feature>
<dbReference type="SUPFAM" id="SSF82693">
    <property type="entry name" value="Multidrug efflux transporter AcrB pore domain, PN1, PN2, PC1 and PC2 subdomains"/>
    <property type="match status" value="1"/>
</dbReference>
<keyword evidence="1" id="KW-0812">Transmembrane</keyword>
<feature type="transmembrane region" description="Helical" evidence="1">
    <location>
        <begin position="26"/>
        <end position="45"/>
    </location>
</feature>
<dbReference type="AlphaFoldDB" id="A0A382HLP7"/>
<evidence type="ECO:0008006" key="3">
    <source>
        <dbReference type="Google" id="ProtNLM"/>
    </source>
</evidence>
<name>A0A382HLP7_9ZZZZ</name>
<feature type="transmembrane region" description="Helical" evidence="1">
    <location>
        <begin position="6"/>
        <end position="21"/>
    </location>
</feature>
<dbReference type="Gene3D" id="1.20.1640.10">
    <property type="entry name" value="Multidrug efflux transporter AcrB transmembrane domain"/>
    <property type="match status" value="2"/>
</dbReference>
<dbReference type="SUPFAM" id="SSF82714">
    <property type="entry name" value="Multidrug efflux transporter AcrB TolC docking domain, DN and DC subdomains"/>
    <property type="match status" value="1"/>
</dbReference>
<dbReference type="GO" id="GO:0005886">
    <property type="term" value="C:plasma membrane"/>
    <property type="evidence" value="ECO:0007669"/>
    <property type="project" value="TreeGrafter"/>
</dbReference>
<feature type="transmembrane region" description="Helical" evidence="1">
    <location>
        <begin position="188"/>
        <end position="209"/>
    </location>
</feature>
<organism evidence="2">
    <name type="scientific">marine metagenome</name>
    <dbReference type="NCBI Taxonomy" id="408172"/>
    <lineage>
        <taxon>unclassified sequences</taxon>
        <taxon>metagenomes</taxon>
        <taxon>ecological metagenomes</taxon>
    </lineage>
</organism>